<evidence type="ECO:0000313" key="1">
    <source>
        <dbReference type="EMBL" id="MCJ8208557.1"/>
    </source>
</evidence>
<sequence>MAYSSRTGKRPDELASKSSHSYIINDKEVQDFLNGCTYPKSVEEVELDRALVLQVQYPEENPIEHIIAMDGGYSTIPVKKTFPSSLITFFQFGELLLNTKDLDEITEMPFISRTSMSKLKELERRKLVLPTKNVSYQSALTLTHSVRKSIYEFFRHKDNDGNNLLSTLYWLVYELYATPVNTYSLSRCPYCNEPNVPLNRTDFNSNYVSNSCQICNKEIYLTDLFRFHEVVDDELGAGGILGYLTNVIEQMNIIHTIKFIKENKSELLNKFLFIKDGPLAFFGQTANMHEPVRKLCNYLFDKHNLFLAGLEKSGAFVEHADEIKDLLKPGEVLLLNNRHIYSYILPGPADTPDPYAHTSYYSSKIIFKSRDSRMYVITLPVETENIVLNPQKSDFKNLDTVLWNIEKLRCDMYDNAIVPVALANKLISLSSHPSAIILEKFAKTHTR</sequence>
<evidence type="ECO:0000313" key="2">
    <source>
        <dbReference type="Proteomes" id="UP001139450"/>
    </source>
</evidence>
<reference evidence="1" key="1">
    <citation type="submission" date="2022-04" db="EMBL/GenBank/DDBJ databases">
        <title>Mucilaginibacter sp. RS28 isolated from freshwater.</title>
        <authorList>
            <person name="Ko S.-R."/>
        </authorList>
    </citation>
    <scope>NUCLEOTIDE SEQUENCE</scope>
    <source>
        <strain evidence="1">RS28</strain>
    </source>
</reference>
<dbReference type="EMBL" id="JALJEJ010000001">
    <property type="protein sequence ID" value="MCJ8208557.1"/>
    <property type="molecule type" value="Genomic_DNA"/>
</dbReference>
<accession>A0A9X1WZL8</accession>
<dbReference type="Proteomes" id="UP001139450">
    <property type="component" value="Unassembled WGS sequence"/>
</dbReference>
<name>A0A9X1WZL8_9SPHI</name>
<comment type="caution">
    <text evidence="1">The sequence shown here is derived from an EMBL/GenBank/DDBJ whole genome shotgun (WGS) entry which is preliminary data.</text>
</comment>
<evidence type="ECO:0008006" key="3">
    <source>
        <dbReference type="Google" id="ProtNLM"/>
    </source>
</evidence>
<gene>
    <name evidence="1" type="ORF">MUY27_02475</name>
</gene>
<dbReference type="RefSeq" id="WP_245128385.1">
    <property type="nucleotide sequence ID" value="NZ_JALJEJ010000001.1"/>
</dbReference>
<protein>
    <recommendedName>
        <fullName evidence="3">NurA domain-containing protein</fullName>
    </recommendedName>
</protein>
<dbReference type="AlphaFoldDB" id="A0A9X1WZL8"/>
<keyword evidence="2" id="KW-1185">Reference proteome</keyword>
<proteinExistence type="predicted"/>
<organism evidence="1 2">
    <name type="scientific">Mucilaginibacter straminoryzae</name>
    <dbReference type="NCBI Taxonomy" id="2932774"/>
    <lineage>
        <taxon>Bacteria</taxon>
        <taxon>Pseudomonadati</taxon>
        <taxon>Bacteroidota</taxon>
        <taxon>Sphingobacteriia</taxon>
        <taxon>Sphingobacteriales</taxon>
        <taxon>Sphingobacteriaceae</taxon>
        <taxon>Mucilaginibacter</taxon>
    </lineage>
</organism>